<evidence type="ECO:0000313" key="1">
    <source>
        <dbReference type="EMBL" id="KYH30577.1"/>
    </source>
</evidence>
<gene>
    <name evidence="1" type="ORF">CLTEP_25680</name>
</gene>
<organism evidence="1 2">
    <name type="scientific">Clostridium tepidiprofundi DSM 19306</name>
    <dbReference type="NCBI Taxonomy" id="1121338"/>
    <lineage>
        <taxon>Bacteria</taxon>
        <taxon>Bacillati</taxon>
        <taxon>Bacillota</taxon>
        <taxon>Clostridia</taxon>
        <taxon>Eubacteriales</taxon>
        <taxon>Clostridiaceae</taxon>
        <taxon>Clostridium</taxon>
    </lineage>
</organism>
<dbReference type="RefSeq" id="WP_278319560.1">
    <property type="nucleotide sequence ID" value="NZ_LTBA01000064.1"/>
</dbReference>
<name>A0A151AT62_9CLOT</name>
<dbReference type="EMBL" id="LTBA01000064">
    <property type="protein sequence ID" value="KYH30577.1"/>
    <property type="molecule type" value="Genomic_DNA"/>
</dbReference>
<sequence>MELFIISINCKFKICKGIEKCVRINVLDIPTTMVDLNAGQE</sequence>
<dbReference type="Proteomes" id="UP000075531">
    <property type="component" value="Unassembled WGS sequence"/>
</dbReference>
<comment type="caution">
    <text evidence="1">The sequence shown here is derived from an EMBL/GenBank/DDBJ whole genome shotgun (WGS) entry which is preliminary data.</text>
</comment>
<proteinExistence type="predicted"/>
<evidence type="ECO:0000313" key="2">
    <source>
        <dbReference type="Proteomes" id="UP000075531"/>
    </source>
</evidence>
<protein>
    <submittedName>
        <fullName evidence="1">Uncharacterized protein</fullName>
    </submittedName>
</protein>
<keyword evidence="2" id="KW-1185">Reference proteome</keyword>
<reference evidence="1 2" key="1">
    <citation type="submission" date="2016-02" db="EMBL/GenBank/DDBJ databases">
        <title>Genome sequence of Clostridium tepidiprofundi DSM 19306.</title>
        <authorList>
            <person name="Poehlein A."/>
            <person name="Daniel R."/>
        </authorList>
    </citation>
    <scope>NUCLEOTIDE SEQUENCE [LARGE SCALE GENOMIC DNA]</scope>
    <source>
        <strain evidence="1 2">DSM 19306</strain>
    </source>
</reference>
<dbReference type="AlphaFoldDB" id="A0A151AT62"/>
<accession>A0A151AT62</accession>